<keyword evidence="5 9" id="KW-0812">Transmembrane</keyword>
<evidence type="ECO:0000313" key="11">
    <source>
        <dbReference type="EnsemblMetazoa" id="tetur07g07200.1"/>
    </source>
</evidence>
<dbReference type="FunFam" id="1.20.1250.20:FF:000423">
    <property type="entry name" value="Putative inorganic phosphate cotransporter-like Protein"/>
    <property type="match status" value="1"/>
</dbReference>
<keyword evidence="6" id="KW-0769">Symport</keyword>
<reference evidence="11" key="2">
    <citation type="submission" date="2015-06" db="UniProtKB">
        <authorList>
            <consortium name="EnsemblMetazoa"/>
        </authorList>
    </citation>
    <scope>IDENTIFICATION</scope>
</reference>
<reference evidence="12" key="1">
    <citation type="submission" date="2011-08" db="EMBL/GenBank/DDBJ databases">
        <authorList>
            <person name="Rombauts S."/>
        </authorList>
    </citation>
    <scope>NUCLEOTIDE SEQUENCE</scope>
    <source>
        <strain evidence="12">London</strain>
    </source>
</reference>
<keyword evidence="4" id="KW-1003">Cell membrane</keyword>
<dbReference type="InterPro" id="IPR050382">
    <property type="entry name" value="MFS_Na/Anion_cotransporter"/>
</dbReference>
<dbReference type="Gene3D" id="1.20.1250.20">
    <property type="entry name" value="MFS general substrate transporter like domains"/>
    <property type="match status" value="2"/>
</dbReference>
<dbReference type="PROSITE" id="PS50850">
    <property type="entry name" value="MFS"/>
    <property type="match status" value="1"/>
</dbReference>
<feature type="transmembrane region" description="Helical" evidence="9">
    <location>
        <begin position="383"/>
        <end position="408"/>
    </location>
</feature>
<dbReference type="STRING" id="32264.T1KA43"/>
<feature type="transmembrane region" description="Helical" evidence="9">
    <location>
        <begin position="149"/>
        <end position="171"/>
    </location>
</feature>
<feature type="transmembrane region" description="Helical" evidence="9">
    <location>
        <begin position="58"/>
        <end position="76"/>
    </location>
</feature>
<dbReference type="EMBL" id="CAEY01001894">
    <property type="status" value="NOT_ANNOTATED_CDS"/>
    <property type="molecule type" value="Genomic_DNA"/>
</dbReference>
<evidence type="ECO:0000313" key="12">
    <source>
        <dbReference type="Proteomes" id="UP000015104"/>
    </source>
</evidence>
<feature type="transmembrane region" description="Helical" evidence="9">
    <location>
        <begin position="326"/>
        <end position="345"/>
    </location>
</feature>
<evidence type="ECO:0000256" key="7">
    <source>
        <dbReference type="ARBA" id="ARBA00022989"/>
    </source>
</evidence>
<evidence type="ECO:0000256" key="5">
    <source>
        <dbReference type="ARBA" id="ARBA00022692"/>
    </source>
</evidence>
<dbReference type="EnsemblMetazoa" id="tetur07g07200.1">
    <property type="protein sequence ID" value="tetur07g07200.1"/>
    <property type="gene ID" value="tetur07g07200"/>
</dbReference>
<feature type="transmembrane region" description="Helical" evidence="9">
    <location>
        <begin position="351"/>
        <end position="371"/>
    </location>
</feature>
<proteinExistence type="inferred from homology"/>
<dbReference type="GO" id="GO:0015293">
    <property type="term" value="F:symporter activity"/>
    <property type="evidence" value="ECO:0007669"/>
    <property type="project" value="UniProtKB-KW"/>
</dbReference>
<feature type="transmembrane region" description="Helical" evidence="9">
    <location>
        <begin position="420"/>
        <end position="439"/>
    </location>
</feature>
<evidence type="ECO:0000256" key="3">
    <source>
        <dbReference type="ARBA" id="ARBA00022448"/>
    </source>
</evidence>
<evidence type="ECO:0000256" key="8">
    <source>
        <dbReference type="ARBA" id="ARBA00023136"/>
    </source>
</evidence>
<evidence type="ECO:0000256" key="4">
    <source>
        <dbReference type="ARBA" id="ARBA00022475"/>
    </source>
</evidence>
<dbReference type="eggNOG" id="KOG2532">
    <property type="taxonomic scope" value="Eukaryota"/>
</dbReference>
<sequence length="482" mass="52679">MYLRYIILATATLANCLEYALRDNMSIAIVAMVNNNLTSKAVVKPDELNNKFDWSPTTQGLILGAFYYGYIIAHMIGGQFCAWLGPRFLVSLSIFFSSLFTLLIPSAAYHSPTTVAVARSLLGVVQGFLTPSLYALFSQWIPKRERSFALAMLVVGGNCGSLFTMLISGYLAESSFAGGWPSVFYVLGSAGLVVLLIWIYVVRNDPDSHPTISESERKLITESLAEENKNVNLVNGNHKIPWTAILLSPAVWAVGIAKFAGKWGYITWETELPTYLAQALGLNLKQNSAINALRYMSMSISLLVTGFISDAIERRNLISRTTSRKIFEAIALIGPAVMTSIIPFITNNTAGIITALVVSMTLWGFCAGGDNPMVVDISPINSGAIYGFTAGLSSFPGPLAPYFVGYVLELGGGNPEVWNYVFWSCSLFYIIGAIFFTIFGTSKEQDFENFNMPTIFGGKPEGKVINVDCEKSKQSGDEKIRI</sequence>
<dbReference type="GO" id="GO:0005886">
    <property type="term" value="C:plasma membrane"/>
    <property type="evidence" value="ECO:0007669"/>
    <property type="project" value="UniProtKB-SubCell"/>
</dbReference>
<evidence type="ECO:0000256" key="1">
    <source>
        <dbReference type="ARBA" id="ARBA00004651"/>
    </source>
</evidence>
<feature type="domain" description="Major facilitator superfamily (MFS) profile" evidence="10">
    <location>
        <begin position="4"/>
        <end position="444"/>
    </location>
</feature>
<dbReference type="OrthoDB" id="2985014at2759"/>
<evidence type="ECO:0000259" key="10">
    <source>
        <dbReference type="PROSITE" id="PS50850"/>
    </source>
</evidence>
<dbReference type="PANTHER" id="PTHR11662:SF399">
    <property type="entry name" value="FI19708P1-RELATED"/>
    <property type="match status" value="1"/>
</dbReference>
<keyword evidence="3" id="KW-0813">Transport</keyword>
<protein>
    <recommendedName>
        <fullName evidence="10">Major facilitator superfamily (MFS) profile domain-containing protein</fullName>
    </recommendedName>
</protein>
<feature type="transmembrane region" description="Helical" evidence="9">
    <location>
        <begin position="183"/>
        <end position="202"/>
    </location>
</feature>
<dbReference type="PANTHER" id="PTHR11662">
    <property type="entry name" value="SOLUTE CARRIER FAMILY 17"/>
    <property type="match status" value="1"/>
</dbReference>
<dbReference type="PIRSF" id="PIRSF002808">
    <property type="entry name" value="Hexose_phosphate_transp"/>
    <property type="match status" value="1"/>
</dbReference>
<keyword evidence="12" id="KW-1185">Reference proteome</keyword>
<dbReference type="InterPro" id="IPR000849">
    <property type="entry name" value="Sugar_P_transporter"/>
</dbReference>
<dbReference type="Pfam" id="PF07690">
    <property type="entry name" value="MFS_1"/>
    <property type="match status" value="1"/>
</dbReference>
<accession>T1KA43</accession>
<keyword evidence="8 9" id="KW-0472">Membrane</keyword>
<name>T1KA43_TETUR</name>
<evidence type="ECO:0000256" key="9">
    <source>
        <dbReference type="SAM" id="Phobius"/>
    </source>
</evidence>
<dbReference type="OMA" id="EQWNTIF"/>
<dbReference type="FunFam" id="1.20.1250.20:FF:000003">
    <property type="entry name" value="Solute carrier family 17 member 3"/>
    <property type="match status" value="1"/>
</dbReference>
<dbReference type="KEGG" id="tut:107361791"/>
<comment type="subcellular location">
    <subcellularLocation>
        <location evidence="1">Cell membrane</location>
        <topology evidence="1">Multi-pass membrane protein</topology>
    </subcellularLocation>
</comment>
<dbReference type="AlphaFoldDB" id="T1KA43"/>
<evidence type="ECO:0000256" key="2">
    <source>
        <dbReference type="ARBA" id="ARBA00009598"/>
    </source>
</evidence>
<evidence type="ECO:0000256" key="6">
    <source>
        <dbReference type="ARBA" id="ARBA00022847"/>
    </source>
</evidence>
<dbReference type="SUPFAM" id="SSF103473">
    <property type="entry name" value="MFS general substrate transporter"/>
    <property type="match status" value="1"/>
</dbReference>
<dbReference type="InterPro" id="IPR036259">
    <property type="entry name" value="MFS_trans_sf"/>
</dbReference>
<dbReference type="HOGENOM" id="CLU_001265_5_0_1"/>
<dbReference type="Proteomes" id="UP000015104">
    <property type="component" value="Unassembled WGS sequence"/>
</dbReference>
<dbReference type="InterPro" id="IPR011701">
    <property type="entry name" value="MFS"/>
</dbReference>
<feature type="transmembrane region" description="Helical" evidence="9">
    <location>
        <begin position="88"/>
        <end position="110"/>
    </location>
</feature>
<feature type="transmembrane region" description="Helical" evidence="9">
    <location>
        <begin position="116"/>
        <end position="137"/>
    </location>
</feature>
<comment type="similarity">
    <text evidence="2">Belongs to the major facilitator superfamily. Organophosphate:Pi antiporter (OPA) (TC 2.A.1.4) family.</text>
</comment>
<organism evidence="11 12">
    <name type="scientific">Tetranychus urticae</name>
    <name type="common">Two-spotted spider mite</name>
    <dbReference type="NCBI Taxonomy" id="32264"/>
    <lineage>
        <taxon>Eukaryota</taxon>
        <taxon>Metazoa</taxon>
        <taxon>Ecdysozoa</taxon>
        <taxon>Arthropoda</taxon>
        <taxon>Chelicerata</taxon>
        <taxon>Arachnida</taxon>
        <taxon>Acari</taxon>
        <taxon>Acariformes</taxon>
        <taxon>Trombidiformes</taxon>
        <taxon>Prostigmata</taxon>
        <taxon>Eleutherengona</taxon>
        <taxon>Raphignathae</taxon>
        <taxon>Tetranychoidea</taxon>
        <taxon>Tetranychidae</taxon>
        <taxon>Tetranychus</taxon>
    </lineage>
</organism>
<dbReference type="InterPro" id="IPR020846">
    <property type="entry name" value="MFS_dom"/>
</dbReference>
<keyword evidence="7 9" id="KW-1133">Transmembrane helix</keyword>
<gene>
    <name evidence="11" type="primary">107361791</name>
</gene>
<dbReference type="GO" id="GO:0006820">
    <property type="term" value="P:monoatomic anion transport"/>
    <property type="evidence" value="ECO:0007669"/>
    <property type="project" value="TreeGrafter"/>
</dbReference>